<sequence length="210" mass="22894">MSHTVQRRSLPLKEVASPHTNGEQVSLGNPSEIRENGSTNGDKIKVERPPSRSGSSSSRSTPSLKREAVDAWFETPLDDAEPGRRPRRQWPQGGPRPVPPYPLGSARGPEHLSPYNNVAPSPYGRPAMMGYDGHPHARTPGIATNGMGTIPGGKPGVEQQLRTELHRGPEPEHPGGQAIGVRHGSWSLCLRFEESERELKSRAVQQNAFD</sequence>
<name>A0AAV8XP94_9CUCU</name>
<gene>
    <name evidence="2" type="ORF">NQ318_009213</name>
</gene>
<keyword evidence="3" id="KW-1185">Reference proteome</keyword>
<protein>
    <submittedName>
        <fullName evidence="2">Uncharacterized protein</fullName>
    </submittedName>
</protein>
<dbReference type="Proteomes" id="UP001162162">
    <property type="component" value="Unassembled WGS sequence"/>
</dbReference>
<accession>A0AAV8XP94</accession>
<organism evidence="2 3">
    <name type="scientific">Aromia moschata</name>
    <dbReference type="NCBI Taxonomy" id="1265417"/>
    <lineage>
        <taxon>Eukaryota</taxon>
        <taxon>Metazoa</taxon>
        <taxon>Ecdysozoa</taxon>
        <taxon>Arthropoda</taxon>
        <taxon>Hexapoda</taxon>
        <taxon>Insecta</taxon>
        <taxon>Pterygota</taxon>
        <taxon>Neoptera</taxon>
        <taxon>Endopterygota</taxon>
        <taxon>Coleoptera</taxon>
        <taxon>Polyphaga</taxon>
        <taxon>Cucujiformia</taxon>
        <taxon>Chrysomeloidea</taxon>
        <taxon>Cerambycidae</taxon>
        <taxon>Cerambycinae</taxon>
        <taxon>Callichromatini</taxon>
        <taxon>Aromia</taxon>
    </lineage>
</organism>
<evidence type="ECO:0000256" key="1">
    <source>
        <dbReference type="SAM" id="MobiDB-lite"/>
    </source>
</evidence>
<feature type="compositionally biased region" description="Low complexity" evidence="1">
    <location>
        <begin position="51"/>
        <end position="63"/>
    </location>
</feature>
<evidence type="ECO:0000313" key="2">
    <source>
        <dbReference type="EMBL" id="KAJ8940420.1"/>
    </source>
</evidence>
<dbReference type="AlphaFoldDB" id="A0AAV8XP94"/>
<comment type="caution">
    <text evidence="2">The sequence shown here is derived from an EMBL/GenBank/DDBJ whole genome shotgun (WGS) entry which is preliminary data.</text>
</comment>
<dbReference type="EMBL" id="JAPWTK010000432">
    <property type="protein sequence ID" value="KAJ8940420.1"/>
    <property type="molecule type" value="Genomic_DNA"/>
</dbReference>
<reference evidence="2" key="1">
    <citation type="journal article" date="2023" name="Insect Mol. Biol.">
        <title>Genome sequencing provides insights into the evolution of gene families encoding plant cell wall-degrading enzymes in longhorned beetles.</title>
        <authorList>
            <person name="Shin N.R."/>
            <person name="Okamura Y."/>
            <person name="Kirsch R."/>
            <person name="Pauchet Y."/>
        </authorList>
    </citation>
    <scope>NUCLEOTIDE SEQUENCE</scope>
    <source>
        <strain evidence="2">AMC_N1</strain>
    </source>
</reference>
<proteinExistence type="predicted"/>
<evidence type="ECO:0000313" key="3">
    <source>
        <dbReference type="Proteomes" id="UP001162162"/>
    </source>
</evidence>
<feature type="region of interest" description="Disordered" evidence="1">
    <location>
        <begin position="1"/>
        <end position="121"/>
    </location>
</feature>
<feature type="compositionally biased region" description="Polar residues" evidence="1">
    <location>
        <begin position="18"/>
        <end position="29"/>
    </location>
</feature>